<dbReference type="EMBL" id="MN740330">
    <property type="protein sequence ID" value="QHU00868.1"/>
    <property type="molecule type" value="Genomic_DNA"/>
</dbReference>
<evidence type="ECO:0000313" key="1">
    <source>
        <dbReference type="EMBL" id="QHU00868.1"/>
    </source>
</evidence>
<name>A0A6C0JA69_9ZZZZ</name>
<reference evidence="1" key="1">
    <citation type="journal article" date="2020" name="Nature">
        <title>Giant virus diversity and host interactions through global metagenomics.</title>
        <authorList>
            <person name="Schulz F."/>
            <person name="Roux S."/>
            <person name="Paez-Espino D."/>
            <person name="Jungbluth S."/>
            <person name="Walsh D.A."/>
            <person name="Denef V.J."/>
            <person name="McMahon K.D."/>
            <person name="Konstantinidis K.T."/>
            <person name="Eloe-Fadrosh E.A."/>
            <person name="Kyrpides N.C."/>
            <person name="Woyke T."/>
        </authorList>
    </citation>
    <scope>NUCLEOTIDE SEQUENCE</scope>
    <source>
        <strain evidence="1">GVMAG-M-3300025860-20</strain>
    </source>
</reference>
<accession>A0A6C0JA69</accession>
<sequence>MGFSTLGAKDKFAPENLSEKLLHGILKKMMPHPFVYKGR</sequence>
<organism evidence="1">
    <name type="scientific">viral metagenome</name>
    <dbReference type="NCBI Taxonomy" id="1070528"/>
    <lineage>
        <taxon>unclassified sequences</taxon>
        <taxon>metagenomes</taxon>
        <taxon>organismal metagenomes</taxon>
    </lineage>
</organism>
<dbReference type="AlphaFoldDB" id="A0A6C0JA69"/>
<protein>
    <submittedName>
        <fullName evidence="1">Uncharacterized protein</fullName>
    </submittedName>
</protein>
<proteinExistence type="predicted"/>